<evidence type="ECO:0000256" key="8">
    <source>
        <dbReference type="ARBA" id="ARBA00023242"/>
    </source>
</evidence>
<sequence length="378" mass="43033">MLPQTKASLEHILEHRKAYLEDRKNKQLPSRPLVVGVSGCQGSGKTTLCDTLSHLLGSEPHNLNVVSFSLDDFYLTRAEQAKLSEANPGNPLFQYRGQPGSHDVDLLKRTLTHLVQQSEHQVRIPSYDKSLFGGLGDRRPLSDWKPTKAPYDVILFEGWSQGFKPLLPTELERVHRHATPNSCIAKLPLAYLSQMNTNLEQYESQLYSMFDIFIHLSPAKLEQVYNWRLQQEHHMKATRGVQGMSDEDVRAFVDTYMPAYELYLPRLDKVGFFGQGLHGEPLKPYEGPQRKDGGYSASGRHLRIVLDQERRVIDSVHIKEHLQSKTLSSTTANNNVSPAYRFSRLLVTCTVFGALGFLGYTRRQRVADIFMRLIRGRS</sequence>
<evidence type="ECO:0000313" key="14">
    <source>
        <dbReference type="Proteomes" id="UP000027586"/>
    </source>
</evidence>
<dbReference type="Pfam" id="PF00485">
    <property type="entry name" value="PRK"/>
    <property type="match status" value="1"/>
</dbReference>
<evidence type="ECO:0000256" key="2">
    <source>
        <dbReference type="ARBA" id="ARBA00004496"/>
    </source>
</evidence>
<keyword evidence="3" id="KW-0963">Cytoplasm</keyword>
<dbReference type="SUPFAM" id="SSF52540">
    <property type="entry name" value="P-loop containing nucleoside triphosphate hydrolases"/>
    <property type="match status" value="1"/>
</dbReference>
<organism evidence="13 14">
    <name type="scientific">Lichtheimia corymbifera JMRC:FSU:9682</name>
    <dbReference type="NCBI Taxonomy" id="1263082"/>
    <lineage>
        <taxon>Eukaryota</taxon>
        <taxon>Fungi</taxon>
        <taxon>Fungi incertae sedis</taxon>
        <taxon>Mucoromycota</taxon>
        <taxon>Mucoromycotina</taxon>
        <taxon>Mucoromycetes</taxon>
        <taxon>Mucorales</taxon>
        <taxon>Lichtheimiaceae</taxon>
        <taxon>Lichtheimia</taxon>
    </lineage>
</organism>
<evidence type="ECO:0000256" key="6">
    <source>
        <dbReference type="ARBA" id="ARBA00022777"/>
    </source>
</evidence>
<dbReference type="InterPro" id="IPR027417">
    <property type="entry name" value="P-loop_NTPase"/>
</dbReference>
<evidence type="ECO:0000256" key="4">
    <source>
        <dbReference type="ARBA" id="ARBA00022679"/>
    </source>
</evidence>
<accession>A0A068SD21</accession>
<evidence type="ECO:0000256" key="7">
    <source>
        <dbReference type="ARBA" id="ARBA00022840"/>
    </source>
</evidence>
<evidence type="ECO:0000256" key="9">
    <source>
        <dbReference type="ARBA" id="ARBA00061312"/>
    </source>
</evidence>
<comment type="subcellular location">
    <subcellularLocation>
        <location evidence="2">Cytoplasm</location>
    </subcellularLocation>
    <subcellularLocation>
        <location evidence="1">Nucleus</location>
    </subcellularLocation>
</comment>
<keyword evidence="6 13" id="KW-0418">Kinase</keyword>
<dbReference type="EMBL" id="CBTN010000012">
    <property type="protein sequence ID" value="CDH52361.1"/>
    <property type="molecule type" value="Genomic_DNA"/>
</dbReference>
<evidence type="ECO:0000256" key="5">
    <source>
        <dbReference type="ARBA" id="ARBA00022741"/>
    </source>
</evidence>
<comment type="caution">
    <text evidence="13">The sequence shown here is derived from an EMBL/GenBank/DDBJ whole genome shotgun (WGS) entry which is preliminary data.</text>
</comment>
<dbReference type="InterPro" id="IPR006083">
    <property type="entry name" value="PRK/URK"/>
</dbReference>
<keyword evidence="10" id="KW-0472">Membrane</keyword>
<dbReference type="GO" id="GO:0005634">
    <property type="term" value="C:nucleus"/>
    <property type="evidence" value="ECO:0007669"/>
    <property type="project" value="UniProtKB-SubCell"/>
</dbReference>
<dbReference type="Gene3D" id="3.40.50.300">
    <property type="entry name" value="P-loop containing nucleotide triphosphate hydrolases"/>
    <property type="match status" value="1"/>
</dbReference>
<dbReference type="EMBL" id="CBTN010000088">
    <property type="protein sequence ID" value="CDH60283.1"/>
    <property type="molecule type" value="Genomic_DNA"/>
</dbReference>
<reference evidence="13 14" key="1">
    <citation type="submission" date="2013-08" db="EMBL/GenBank/DDBJ databases">
        <title>Gene expansion shapes genome architecture in the human pathogen Lichtheimia corymbifera: an evolutionary genomics analysis in the ancient terrestrial Mucorales (Mucoromycotina).</title>
        <authorList>
            <person name="Schwartze V.U."/>
            <person name="Winter S."/>
            <person name="Shelest E."/>
            <person name="Marcet-Houben M."/>
            <person name="Horn F."/>
            <person name="Wehner S."/>
            <person name="Hoffmann K."/>
            <person name="Riege K."/>
            <person name="Sammeth M."/>
            <person name="Nowrousian M."/>
            <person name="Valiante V."/>
            <person name="Linde J."/>
            <person name="Jacobsen I.D."/>
            <person name="Marz M."/>
            <person name="Brakhage A.A."/>
            <person name="Gabaldon T."/>
            <person name="Bocker S."/>
            <person name="Voigt K."/>
        </authorList>
    </citation>
    <scope>NUCLEOTIDE SEQUENCE [LARGE SCALE GENOMIC DNA]</scope>
    <source>
        <strain evidence="13">FSU 9682</strain>
        <strain evidence="14">JMRC:FSU:9682</strain>
    </source>
</reference>
<feature type="domain" description="Phosphoribulokinase/uridine kinase" evidence="11">
    <location>
        <begin position="34"/>
        <end position="159"/>
    </location>
</feature>
<dbReference type="FunFam" id="3.40.50.300:FF:001691">
    <property type="entry name" value="Probable ATP-dependent kinase TDA10"/>
    <property type="match status" value="1"/>
</dbReference>
<comment type="similarity">
    <text evidence="9">Belongs to the GLYK kinase family.</text>
</comment>
<keyword evidence="5" id="KW-0547">Nucleotide-binding</keyword>
<keyword evidence="4" id="KW-0808">Transferase</keyword>
<dbReference type="GO" id="GO:0005524">
    <property type="term" value="F:ATP binding"/>
    <property type="evidence" value="ECO:0007669"/>
    <property type="project" value="UniProtKB-KW"/>
</dbReference>
<feature type="transmembrane region" description="Helical" evidence="10">
    <location>
        <begin position="342"/>
        <end position="361"/>
    </location>
</feature>
<evidence type="ECO:0000256" key="1">
    <source>
        <dbReference type="ARBA" id="ARBA00004123"/>
    </source>
</evidence>
<keyword evidence="7" id="KW-0067">ATP-binding</keyword>
<gene>
    <name evidence="12" type="ORF">LCOR_03841.1</name>
    <name evidence="13" type="ORF">LCOR_11070.1</name>
</gene>
<evidence type="ECO:0000313" key="13">
    <source>
        <dbReference type="EMBL" id="CDH60283.1"/>
    </source>
</evidence>
<evidence type="ECO:0000256" key="10">
    <source>
        <dbReference type="SAM" id="Phobius"/>
    </source>
</evidence>
<proteinExistence type="inferred from homology"/>
<evidence type="ECO:0000259" key="11">
    <source>
        <dbReference type="Pfam" id="PF00485"/>
    </source>
</evidence>
<dbReference type="STRING" id="1263082.A0A068SD21"/>
<dbReference type="GO" id="GO:0005737">
    <property type="term" value="C:cytoplasm"/>
    <property type="evidence" value="ECO:0007669"/>
    <property type="project" value="UniProtKB-SubCell"/>
</dbReference>
<keyword evidence="14" id="KW-1185">Reference proteome</keyword>
<dbReference type="VEuPathDB" id="FungiDB:LCOR_03841.1"/>
<evidence type="ECO:0000313" key="12">
    <source>
        <dbReference type="EMBL" id="CDH52361.1"/>
    </source>
</evidence>
<keyword evidence="10" id="KW-1133">Transmembrane helix</keyword>
<dbReference type="OrthoDB" id="347435at2759"/>
<dbReference type="AlphaFoldDB" id="A0A068SD21"/>
<dbReference type="GO" id="GO:0016301">
    <property type="term" value="F:kinase activity"/>
    <property type="evidence" value="ECO:0007669"/>
    <property type="project" value="UniProtKB-KW"/>
</dbReference>
<dbReference type="PANTHER" id="PTHR10285">
    <property type="entry name" value="URIDINE KINASE"/>
    <property type="match status" value="1"/>
</dbReference>
<dbReference type="VEuPathDB" id="FungiDB:LCOR_11070.1"/>
<dbReference type="Proteomes" id="UP000027586">
    <property type="component" value="Unassembled WGS sequence"/>
</dbReference>
<evidence type="ECO:0000256" key="3">
    <source>
        <dbReference type="ARBA" id="ARBA00022490"/>
    </source>
</evidence>
<name>A0A068SD21_9FUNG</name>
<keyword evidence="10" id="KW-0812">Transmembrane</keyword>
<keyword evidence="8" id="KW-0539">Nucleus</keyword>
<protein>
    <submittedName>
        <fullName evidence="13">D-glycerate 3-kinase</fullName>
    </submittedName>
</protein>